<gene>
    <name evidence="3" type="ordered locus">AF_0602</name>
</gene>
<dbReference type="PANTHER" id="PTHR46401">
    <property type="entry name" value="GLYCOSYLTRANSFERASE WBBK-RELATED"/>
    <property type="match status" value="1"/>
</dbReference>
<organism evidence="3 4">
    <name type="scientific">Archaeoglobus fulgidus (strain ATCC 49558 / DSM 4304 / JCM 9628 / NBRC 100126 / VC-16)</name>
    <dbReference type="NCBI Taxonomy" id="224325"/>
    <lineage>
        <taxon>Archaea</taxon>
        <taxon>Methanobacteriati</taxon>
        <taxon>Methanobacteriota</taxon>
        <taxon>Archaeoglobi</taxon>
        <taxon>Archaeoglobales</taxon>
        <taxon>Archaeoglobaceae</taxon>
        <taxon>Archaeoglobus</taxon>
    </lineage>
</organism>
<dbReference type="AlphaFoldDB" id="O29653"/>
<evidence type="ECO:0000256" key="1">
    <source>
        <dbReference type="ARBA" id="ARBA00022679"/>
    </source>
</evidence>
<dbReference type="KEGG" id="afu:AF_0602"/>
<dbReference type="PANTHER" id="PTHR46401:SF2">
    <property type="entry name" value="GLYCOSYLTRANSFERASE WBBK-RELATED"/>
    <property type="match status" value="1"/>
</dbReference>
<dbReference type="OrthoDB" id="132546at2157"/>
<accession>O29653</accession>
<evidence type="ECO:0000313" key="4">
    <source>
        <dbReference type="Proteomes" id="UP000002199"/>
    </source>
</evidence>
<dbReference type="EnsemblBacteria" id="AAB90634">
    <property type="protein sequence ID" value="AAB90634"/>
    <property type="gene ID" value="AF_0602"/>
</dbReference>
<dbReference type="RefSeq" id="WP_010878106.1">
    <property type="nucleotide sequence ID" value="NC_000917.1"/>
</dbReference>
<dbReference type="CAZy" id="GT4">
    <property type="family name" value="Glycosyltransferase Family 4"/>
</dbReference>
<dbReference type="SUPFAM" id="SSF53756">
    <property type="entry name" value="UDP-Glycosyltransferase/glycogen phosphorylase"/>
    <property type="match status" value="1"/>
</dbReference>
<protein>
    <submittedName>
        <fullName evidence="3">LPS biosynthesis protein, putative</fullName>
    </submittedName>
</protein>
<dbReference type="PIR" id="B69325">
    <property type="entry name" value="B69325"/>
</dbReference>
<keyword evidence="1" id="KW-0808">Transferase</keyword>
<reference evidence="3 4" key="1">
    <citation type="journal article" date="1997" name="Nature">
        <title>The complete genome sequence of the hyperthermophilic, sulphate-reducing archaeon Archaeoglobus fulgidus.</title>
        <authorList>
            <person name="Klenk H.P."/>
            <person name="Clayton R.A."/>
            <person name="Tomb J."/>
            <person name="White O."/>
            <person name="Nelson K.E."/>
            <person name="Ketchum K.A."/>
            <person name="Dodson R.J."/>
            <person name="Gwinn M."/>
            <person name="Hickey E.K."/>
            <person name="Peterson J.D."/>
            <person name="Richardson D.L."/>
            <person name="Kerlavage A.R."/>
            <person name="Graham D.E."/>
            <person name="Kyrpides N.C."/>
            <person name="Fleischmann R.D."/>
            <person name="Quackenbush J."/>
            <person name="Lee N.H."/>
            <person name="Sutton G.G."/>
            <person name="Gill S."/>
            <person name="Kirkness E.F."/>
            <person name="Dougherty B.A."/>
            <person name="McKenney K."/>
            <person name="Adams M.D."/>
            <person name="Loftus B."/>
            <person name="Peterson S."/>
            <person name="Reich C.I."/>
            <person name="McNeil L.K."/>
            <person name="Badger J.H."/>
            <person name="Glodek A."/>
            <person name="Zhou L."/>
            <person name="Overbeek R."/>
            <person name="Gocayne J.D."/>
            <person name="Weidman J.F."/>
            <person name="McDonald L."/>
            <person name="Utterback T."/>
            <person name="Cotton M.D."/>
            <person name="Spriggs T."/>
            <person name="Artiach P."/>
            <person name="Kaine B.P."/>
            <person name="Sykes S.M."/>
            <person name="Sadow P.W."/>
            <person name="D'Andrea K.P."/>
            <person name="Bowman C."/>
            <person name="Fujii C."/>
            <person name="Garland S.A."/>
            <person name="Mason T.M."/>
            <person name="Olsen G.J."/>
            <person name="Fraser C.M."/>
            <person name="Smith H.O."/>
            <person name="Woese C.R."/>
            <person name="Venter J.C."/>
        </authorList>
    </citation>
    <scope>NUCLEOTIDE SEQUENCE [LARGE SCALE GENOMIC DNA]</scope>
    <source>
        <strain evidence="4">ATCC 49558 / DSM 4304 / JCM 9628 / NBRC 100126 / VC-16</strain>
    </source>
</reference>
<dbReference type="HOGENOM" id="CLU_053640_0_0_2"/>
<sequence>MGHKIIIISCPFPITGGGRRSFEVLRRLPDHMEEDIEIVLPLDCVRAILRDEMDKTDKIIAELIDRGIEINEYSLQLLEKSAKAKFKQFKKDCKGLNISEFLRGTFSFEIYKKENSVYLKNCLKFVDTENVHCVYSHHECLDSALLSYLLAEKLRKNLVVLLQLEPFRPLNYLLRTKLKYTYYAPSIREIINTIPEIIFNAYTSRVYKKIVSSKFFKCFFSVSLAPVILSGLQNSSYSILNPANAFESELLKYRKNLKEKEDCAIFFARLSPEKGIFELPYIWKKVTNIFPDLKLIICGIPETRFLRKFENIAKKQGVSDKIILKGYVPRNELLEIVSRAKVFIYPTHSDSYSLVALESLALGTPVVTYDIPAIKYSYGEFDSVKIVPEWNINEMG</sequence>
<feature type="domain" description="Glycosyl transferase family 1" evidence="2">
    <location>
        <begin position="254"/>
        <end position="375"/>
    </location>
</feature>
<dbReference type="Pfam" id="PF00534">
    <property type="entry name" value="Glycos_transf_1"/>
    <property type="match status" value="1"/>
</dbReference>
<dbReference type="STRING" id="224325.AF_0602"/>
<evidence type="ECO:0000259" key="2">
    <source>
        <dbReference type="Pfam" id="PF00534"/>
    </source>
</evidence>
<dbReference type="Proteomes" id="UP000002199">
    <property type="component" value="Chromosome"/>
</dbReference>
<proteinExistence type="predicted"/>
<dbReference type="GO" id="GO:0016757">
    <property type="term" value="F:glycosyltransferase activity"/>
    <property type="evidence" value="ECO:0007669"/>
    <property type="project" value="InterPro"/>
</dbReference>
<dbReference type="Gene3D" id="3.40.50.2000">
    <property type="entry name" value="Glycogen Phosphorylase B"/>
    <property type="match status" value="2"/>
</dbReference>
<dbReference type="eggNOG" id="arCOG01417">
    <property type="taxonomic scope" value="Archaea"/>
</dbReference>
<dbReference type="GeneID" id="25392546"/>
<dbReference type="InterPro" id="IPR001296">
    <property type="entry name" value="Glyco_trans_1"/>
</dbReference>
<dbReference type="EMBL" id="AE000782">
    <property type="protein sequence ID" value="AAB90634.1"/>
    <property type="molecule type" value="Genomic_DNA"/>
</dbReference>
<name>O29653_ARCFU</name>
<evidence type="ECO:0000313" key="3">
    <source>
        <dbReference type="EMBL" id="AAB90634.1"/>
    </source>
</evidence>
<dbReference type="CDD" id="cd03801">
    <property type="entry name" value="GT4_PimA-like"/>
    <property type="match status" value="1"/>
</dbReference>
<keyword evidence="4" id="KW-1185">Reference proteome</keyword>
<dbReference type="PaxDb" id="224325-AF_0602"/>